<reference evidence="3" key="1">
    <citation type="submission" date="2020-01" db="EMBL/GenBank/DDBJ databases">
        <authorList>
            <consortium name="DOE Joint Genome Institute"/>
            <person name="Haridas S."/>
            <person name="Albert R."/>
            <person name="Binder M."/>
            <person name="Bloem J."/>
            <person name="Labutti K."/>
            <person name="Salamov A."/>
            <person name="Andreopoulos B."/>
            <person name="Baker S.E."/>
            <person name="Barry K."/>
            <person name="Bills G."/>
            <person name="Bluhm B.H."/>
            <person name="Cannon C."/>
            <person name="Castanera R."/>
            <person name="Culley D.E."/>
            <person name="Daum C."/>
            <person name="Ezra D."/>
            <person name="Gonzalez J.B."/>
            <person name="Henrissat B."/>
            <person name="Kuo A."/>
            <person name="Liang C."/>
            <person name="Lipzen A."/>
            <person name="Lutzoni F."/>
            <person name="Magnuson J."/>
            <person name="Mondo S."/>
            <person name="Nolan M."/>
            <person name="Ohm R."/>
            <person name="Pangilinan J."/>
            <person name="Park H.-J."/>
            <person name="Ramirez L."/>
            <person name="Alfaro M."/>
            <person name="Sun H."/>
            <person name="Tritt A."/>
            <person name="Yoshinaga Y."/>
            <person name="Zwiers L.-H."/>
            <person name="Turgeon B.G."/>
            <person name="Goodwin S.B."/>
            <person name="Spatafora J.W."/>
            <person name="Crous P.W."/>
            <person name="Grigoriev I.V."/>
        </authorList>
    </citation>
    <scope>NUCLEOTIDE SEQUENCE</scope>
    <source>
        <strain evidence="3">CBS 394.84</strain>
    </source>
</reference>
<dbReference type="OrthoDB" id="3687255at2759"/>
<evidence type="ECO:0000256" key="1">
    <source>
        <dbReference type="SAM" id="Coils"/>
    </source>
</evidence>
<dbReference type="EMBL" id="ML976614">
    <property type="protein sequence ID" value="KAF1850234.1"/>
    <property type="molecule type" value="Genomic_DNA"/>
</dbReference>
<feature type="region of interest" description="Disordered" evidence="2">
    <location>
        <begin position="334"/>
        <end position="360"/>
    </location>
</feature>
<evidence type="ECO:0000313" key="3">
    <source>
        <dbReference type="EMBL" id="KAF1850234.1"/>
    </source>
</evidence>
<proteinExistence type="predicted"/>
<feature type="coiled-coil region" evidence="1">
    <location>
        <begin position="150"/>
        <end position="181"/>
    </location>
</feature>
<dbReference type="GeneID" id="63853563"/>
<feature type="region of interest" description="Disordered" evidence="2">
    <location>
        <begin position="285"/>
        <end position="307"/>
    </location>
</feature>
<comment type="caution">
    <text evidence="3">The sequence shown here is derived from an EMBL/GenBank/DDBJ whole genome shotgun (WGS) entry which is preliminary data.</text>
</comment>
<evidence type="ECO:0000313" key="4">
    <source>
        <dbReference type="Proteomes" id="UP000800039"/>
    </source>
</evidence>
<sequence length="360" mass="40180">MTSNDDRELSATLDTDTDTSIDGETDMSIDDETSSTTTVDALPELHIRIKNMLLPLKILAPTLYALVRIGFVHSSLELLDYSFFIPLLLIFLLATITDCTRSRADQARKAHASQFKQYTIMLGEAGTALQASNEAIVELRQGQEMCQRSWEEATSELKQVYEKLNQSQRQRIKEYDELRRNTNDMQIVSYQARYEHQQLLIDTLTKLVKKFKNVPVPKVKGVSPSKANTNTLTGPLERLAMVLRRAQHTTEKRVAVAEKIKAVLEREELSTPEINELIGDAEKDLKDAPSTPLQQAPLDGSGLSTTTDSVTDDAFEVKLDAHFERLDAFLQSVATKSGEEEDKGDDTHGAGYGEVSSTLE</sequence>
<protein>
    <submittedName>
        <fullName evidence="3">Uncharacterized protein</fullName>
    </submittedName>
</protein>
<evidence type="ECO:0000256" key="2">
    <source>
        <dbReference type="SAM" id="MobiDB-lite"/>
    </source>
</evidence>
<organism evidence="3 4">
    <name type="scientific">Cucurbitaria berberidis CBS 394.84</name>
    <dbReference type="NCBI Taxonomy" id="1168544"/>
    <lineage>
        <taxon>Eukaryota</taxon>
        <taxon>Fungi</taxon>
        <taxon>Dikarya</taxon>
        <taxon>Ascomycota</taxon>
        <taxon>Pezizomycotina</taxon>
        <taxon>Dothideomycetes</taxon>
        <taxon>Pleosporomycetidae</taxon>
        <taxon>Pleosporales</taxon>
        <taxon>Pleosporineae</taxon>
        <taxon>Cucurbitariaceae</taxon>
        <taxon>Cucurbitaria</taxon>
    </lineage>
</organism>
<feature type="region of interest" description="Disordered" evidence="2">
    <location>
        <begin position="1"/>
        <end position="35"/>
    </location>
</feature>
<dbReference type="AlphaFoldDB" id="A0A9P4LDL9"/>
<name>A0A9P4LDL9_9PLEO</name>
<accession>A0A9P4LDL9</accession>
<keyword evidence="1" id="KW-0175">Coiled coil</keyword>
<dbReference type="RefSeq" id="XP_040792797.1">
    <property type="nucleotide sequence ID" value="XM_040936313.1"/>
</dbReference>
<keyword evidence="4" id="KW-1185">Reference proteome</keyword>
<feature type="compositionally biased region" description="Acidic residues" evidence="2">
    <location>
        <begin position="15"/>
        <end position="33"/>
    </location>
</feature>
<gene>
    <name evidence="3" type="ORF">K460DRAFT_400303</name>
</gene>
<dbReference type="Proteomes" id="UP000800039">
    <property type="component" value="Unassembled WGS sequence"/>
</dbReference>